<organism evidence="3 4">
    <name type="scientific">Candidatus Chazhemtobacterium aquaticus</name>
    <dbReference type="NCBI Taxonomy" id="2715735"/>
    <lineage>
        <taxon>Bacteria</taxon>
        <taxon>Candidatus Chazhemtobacteraceae</taxon>
        <taxon>Candidatus Chazhemtobacterium</taxon>
    </lineage>
</organism>
<evidence type="ECO:0000313" key="3">
    <source>
        <dbReference type="EMBL" id="QHO63817.1"/>
    </source>
</evidence>
<dbReference type="EMBL" id="CP047901">
    <property type="protein sequence ID" value="QHO63817.1"/>
    <property type="molecule type" value="Genomic_DNA"/>
</dbReference>
<evidence type="ECO:0000256" key="1">
    <source>
        <dbReference type="SAM" id="MobiDB-lite"/>
    </source>
</evidence>
<name>A0A857N6K7_9BACT</name>
<protein>
    <submittedName>
        <fullName evidence="3">Uncharacterized protein</fullName>
    </submittedName>
</protein>
<dbReference type="AlphaFoldDB" id="A0A857N6K7"/>
<dbReference type="KEGG" id="caqa:MICH65_0836"/>
<reference evidence="4" key="1">
    <citation type="journal article" date="2020" name="Microorganisms">
        <title>Complete Genome of a Member of a New Bacterial Lineage in the Microgenomates Group Reveals an Unusual Nucleotide Composition Disparity Between Two Strands of DNA and Limited Metabolic Potential.</title>
        <authorList>
            <person name="Kadnikov V.V."/>
            <person name="Mardanov A.V."/>
            <person name="Beletsky A.V."/>
            <person name="Karnachuk O.V."/>
            <person name="Ravin N.V."/>
        </authorList>
    </citation>
    <scope>NUCLEOTIDE SEQUENCE [LARGE SCALE GENOMIC DNA]</scope>
</reference>
<feature type="transmembrane region" description="Helical" evidence="2">
    <location>
        <begin position="24"/>
        <end position="44"/>
    </location>
</feature>
<feature type="compositionally biased region" description="Low complexity" evidence="1">
    <location>
        <begin position="7"/>
        <end position="21"/>
    </location>
</feature>
<gene>
    <name evidence="3" type="ORF">MICH65_0836</name>
</gene>
<keyword evidence="2" id="KW-1133">Transmembrane helix</keyword>
<sequence>MQIIDYSHQPSSSSSKASTHPSPVLETITAAMIFILPALILFLLSTN</sequence>
<accession>A0A857N6K7</accession>
<keyword evidence="2" id="KW-0812">Transmembrane</keyword>
<evidence type="ECO:0000256" key="2">
    <source>
        <dbReference type="SAM" id="Phobius"/>
    </source>
</evidence>
<proteinExistence type="predicted"/>
<keyword evidence="2" id="KW-0472">Membrane</keyword>
<evidence type="ECO:0000313" key="4">
    <source>
        <dbReference type="Proteomes" id="UP000463983"/>
    </source>
</evidence>
<dbReference type="Proteomes" id="UP000463983">
    <property type="component" value="Chromosome"/>
</dbReference>
<feature type="region of interest" description="Disordered" evidence="1">
    <location>
        <begin position="1"/>
        <end position="21"/>
    </location>
</feature>
<keyword evidence="4" id="KW-1185">Reference proteome</keyword>